<dbReference type="InterPro" id="IPR008250">
    <property type="entry name" value="ATPase_P-typ_transduc_dom_A_sf"/>
</dbReference>
<dbReference type="GO" id="GO:0030007">
    <property type="term" value="P:intracellular potassium ion homeostasis"/>
    <property type="evidence" value="ECO:0007669"/>
    <property type="project" value="TreeGrafter"/>
</dbReference>
<dbReference type="Gene3D" id="3.40.1110.10">
    <property type="entry name" value="Calcium-transporting ATPase, cytoplasmic domain N"/>
    <property type="match status" value="1"/>
</dbReference>
<feature type="transmembrane region" description="Helical" evidence="14">
    <location>
        <begin position="256"/>
        <end position="273"/>
    </location>
</feature>
<accession>A0A498QH47</accession>
<feature type="region of interest" description="Disordered" evidence="13">
    <location>
        <begin position="899"/>
        <end position="929"/>
    </location>
</feature>
<dbReference type="InterPro" id="IPR023298">
    <property type="entry name" value="ATPase_P-typ_TM_dom_sf"/>
</dbReference>
<protein>
    <submittedName>
        <fullName evidence="16">Calcium-transporting ATPase 1</fullName>
        <ecNumber evidence="16">3.6.3.8</ecNumber>
    </submittedName>
</protein>
<keyword evidence="8" id="KW-0460">Magnesium</keyword>
<dbReference type="Pfam" id="PF00689">
    <property type="entry name" value="Cation_ATPase_C"/>
    <property type="match status" value="1"/>
</dbReference>
<dbReference type="GO" id="GO:0005524">
    <property type="term" value="F:ATP binding"/>
    <property type="evidence" value="ECO:0007669"/>
    <property type="project" value="UniProtKB-KW"/>
</dbReference>
<feature type="transmembrane region" description="Helical" evidence="14">
    <location>
        <begin position="834"/>
        <end position="854"/>
    </location>
</feature>
<dbReference type="EMBL" id="UPHQ01000288">
    <property type="protein sequence ID" value="VBA45368.1"/>
    <property type="molecule type" value="Genomic_DNA"/>
</dbReference>
<feature type="transmembrane region" description="Helical" evidence="14">
    <location>
        <begin position="764"/>
        <end position="789"/>
    </location>
</feature>
<dbReference type="InterPro" id="IPR044492">
    <property type="entry name" value="P_typ_ATPase_HD_dom"/>
</dbReference>
<dbReference type="SUPFAM" id="SSF81665">
    <property type="entry name" value="Calcium ATPase, transmembrane domain M"/>
    <property type="match status" value="1"/>
</dbReference>
<evidence type="ECO:0000256" key="5">
    <source>
        <dbReference type="ARBA" id="ARBA00022692"/>
    </source>
</evidence>
<keyword evidence="4" id="KW-0597">Phosphoprotein</keyword>
<dbReference type="PANTHER" id="PTHR43294:SF21">
    <property type="entry name" value="CATION TRANSPORTING ATPASE"/>
    <property type="match status" value="1"/>
</dbReference>
<dbReference type="PROSITE" id="PS00154">
    <property type="entry name" value="ATPASE_E1_E2"/>
    <property type="match status" value="1"/>
</dbReference>
<feature type="transmembrane region" description="Helical" evidence="14">
    <location>
        <begin position="92"/>
        <end position="109"/>
    </location>
</feature>
<dbReference type="Pfam" id="PF13246">
    <property type="entry name" value="Cation_ATPase"/>
    <property type="match status" value="1"/>
</dbReference>
<organism evidence="16 17">
    <name type="scientific">Mycobacterium innocens</name>
    <dbReference type="NCBI Taxonomy" id="2341083"/>
    <lineage>
        <taxon>Bacteria</taxon>
        <taxon>Bacillati</taxon>
        <taxon>Actinomycetota</taxon>
        <taxon>Actinomycetes</taxon>
        <taxon>Mycobacteriales</taxon>
        <taxon>Mycobacteriaceae</taxon>
        <taxon>Mycobacterium</taxon>
    </lineage>
</organism>
<keyword evidence="9" id="KW-1278">Translocase</keyword>
<evidence type="ECO:0000256" key="6">
    <source>
        <dbReference type="ARBA" id="ARBA00022741"/>
    </source>
</evidence>
<evidence type="ECO:0000256" key="4">
    <source>
        <dbReference type="ARBA" id="ARBA00022553"/>
    </source>
</evidence>
<dbReference type="GO" id="GO:0006883">
    <property type="term" value="P:intracellular sodium ion homeostasis"/>
    <property type="evidence" value="ECO:0007669"/>
    <property type="project" value="TreeGrafter"/>
</dbReference>
<evidence type="ECO:0000256" key="10">
    <source>
        <dbReference type="ARBA" id="ARBA00022989"/>
    </source>
</evidence>
<dbReference type="SMART" id="SM00831">
    <property type="entry name" value="Cation_ATPase_N"/>
    <property type="match status" value="1"/>
</dbReference>
<dbReference type="EC" id="3.6.3.8" evidence="16"/>
<dbReference type="RefSeq" id="WP_167470719.1">
    <property type="nucleotide sequence ID" value="NZ_UPHQ01000288.1"/>
</dbReference>
<keyword evidence="16" id="KW-0378">Hydrolase</keyword>
<dbReference type="InterPro" id="IPR023214">
    <property type="entry name" value="HAD_sf"/>
</dbReference>
<keyword evidence="7" id="KW-0067">ATP-binding</keyword>
<dbReference type="Gene3D" id="3.40.50.1000">
    <property type="entry name" value="HAD superfamily/HAD-like"/>
    <property type="match status" value="1"/>
</dbReference>
<dbReference type="Pfam" id="PF00690">
    <property type="entry name" value="Cation_ATPase_N"/>
    <property type="match status" value="1"/>
</dbReference>
<evidence type="ECO:0000256" key="13">
    <source>
        <dbReference type="SAM" id="MobiDB-lite"/>
    </source>
</evidence>
<evidence type="ECO:0000313" key="16">
    <source>
        <dbReference type="EMBL" id="VBA45368.1"/>
    </source>
</evidence>
<evidence type="ECO:0000256" key="2">
    <source>
        <dbReference type="ARBA" id="ARBA00005675"/>
    </source>
</evidence>
<dbReference type="GO" id="GO:0005391">
    <property type="term" value="F:P-type sodium:potassium-exchanging transporter activity"/>
    <property type="evidence" value="ECO:0007669"/>
    <property type="project" value="TreeGrafter"/>
</dbReference>
<dbReference type="PRINTS" id="PR00119">
    <property type="entry name" value="CATATPASE"/>
</dbReference>
<dbReference type="SFLD" id="SFLDF00027">
    <property type="entry name" value="p-type_atpase"/>
    <property type="match status" value="1"/>
</dbReference>
<evidence type="ECO:0000256" key="7">
    <source>
        <dbReference type="ARBA" id="ARBA00022840"/>
    </source>
</evidence>
<dbReference type="GO" id="GO:0036376">
    <property type="term" value="P:sodium ion export across plasma membrane"/>
    <property type="evidence" value="ECO:0007669"/>
    <property type="project" value="TreeGrafter"/>
</dbReference>
<sequence>MGSALVSTELLPQHPHASAVVDVAGELGVDLEVGLDETAVERRRQLFGPNLLATRRPVSNFMLLVRQFASPVVVLLATAMVVSFSFGEWQQAIAIAIVLLINTAIGYATERRAVRSMEALRALGGRSARVRRDGRSMVVNADALVPGDVVLLEAGDVVSADLRCADSAGLSVDESALTGESVPVHKTAEPDPEAAALHDRAAMLFKGTHVVGGSGEGIVVGTGLSTEVGRITQLVEEAHQGRSPLEDHLARLSRQLIWLTLVLASVVAAAGLLNGKPAPLMIETSIALAVAAIPEGLPIVATLALARGMLRMARQSALVENLSAVETLGSTTVVLTDKTGTLTENRMVVDSVVTVTGGFDFDYQANTVLARGLPVDPSADAELMRVLLVGVLCGNADYDVETKIGNGDPMEVALLQAGALGGLSRGDQLTLYPEVAEYPFDPATKWMATVHRDHDEYFAAMKGAPEVVLALADRIGVAAEPFDDDRKAHWLAVAQELATDGLRVLGLAEHACVDPQQLFSSGMVFVGLVAFRDPPRDDIASAVGALRRAGLGVVMATGDHPSTAMAVAREVGIAATDTVVTTGDELSRLKDAPESVPNGIARTQVFARVSPRQKLDLIDLFQREGQVVAMIGDGVNDAPALMKADIGVAMGKRGTEVARDAADMVLLDDRFPTIVIAAHEGRVIFDNIRRFAVYLLSCNLAEVLVVGLAVVGGLPLPLLPLQILFLNLVTDVFPAFALATGEGEGDVLDQPPRRPKEPIISASLWRMMAGYGVAIAVSTLLAFVAARYWLEYDTATTATVSFVTIALAQLWHVFNMRGPRSAVLCNAVTRNRLVWCALALCLGLIAAAFTIPVLAKALQIQAIGIQGWTLALGCSMLPLAAGQTSLAVRGRKGDLQCPRAASPLTSASPQLAGASKSTSERSSKSAMGS</sequence>
<dbReference type="InterPro" id="IPR036412">
    <property type="entry name" value="HAD-like_sf"/>
</dbReference>
<feature type="transmembrane region" description="Helical" evidence="14">
    <location>
        <begin position="795"/>
        <end position="814"/>
    </location>
</feature>
<dbReference type="InterPro" id="IPR059000">
    <property type="entry name" value="ATPase_P-type_domA"/>
</dbReference>
<dbReference type="GO" id="GO:1990573">
    <property type="term" value="P:potassium ion import across plasma membrane"/>
    <property type="evidence" value="ECO:0007669"/>
    <property type="project" value="TreeGrafter"/>
</dbReference>
<dbReference type="GO" id="GO:1902600">
    <property type="term" value="P:proton transmembrane transport"/>
    <property type="evidence" value="ECO:0007669"/>
    <property type="project" value="TreeGrafter"/>
</dbReference>
<keyword evidence="11 14" id="KW-0472">Membrane</keyword>
<evidence type="ECO:0000256" key="3">
    <source>
        <dbReference type="ARBA" id="ARBA00022475"/>
    </source>
</evidence>
<feature type="transmembrane region" description="Helical" evidence="14">
    <location>
        <begin position="63"/>
        <end position="86"/>
    </location>
</feature>
<dbReference type="SFLD" id="SFLDG00002">
    <property type="entry name" value="C1.7:_P-type_atpase_like"/>
    <property type="match status" value="1"/>
</dbReference>
<comment type="catalytic activity">
    <reaction evidence="12">
        <text>ATP + H2O = ADP + phosphate + H(+)</text>
        <dbReference type="Rhea" id="RHEA:13065"/>
        <dbReference type="ChEBI" id="CHEBI:15377"/>
        <dbReference type="ChEBI" id="CHEBI:15378"/>
        <dbReference type="ChEBI" id="CHEBI:30616"/>
        <dbReference type="ChEBI" id="CHEBI:43474"/>
        <dbReference type="ChEBI" id="CHEBI:456216"/>
    </reaction>
</comment>
<dbReference type="Proteomes" id="UP000267289">
    <property type="component" value="Unassembled WGS sequence"/>
</dbReference>
<name>A0A498QH47_9MYCO</name>
<dbReference type="PRINTS" id="PR00120">
    <property type="entry name" value="HATPASE"/>
</dbReference>
<proteinExistence type="inferred from homology"/>
<dbReference type="AlphaFoldDB" id="A0A498QH47"/>
<evidence type="ECO:0000256" key="11">
    <source>
        <dbReference type="ARBA" id="ARBA00023136"/>
    </source>
</evidence>
<dbReference type="InterPro" id="IPR004014">
    <property type="entry name" value="ATPase_P-typ_cation-transptr_N"/>
</dbReference>
<feature type="domain" description="Cation-transporting P-type ATPase N-terminal" evidence="15">
    <location>
        <begin position="14"/>
        <end position="88"/>
    </location>
</feature>
<evidence type="ECO:0000256" key="14">
    <source>
        <dbReference type="SAM" id="Phobius"/>
    </source>
</evidence>
<dbReference type="InterPro" id="IPR050510">
    <property type="entry name" value="Cation_transp_ATPase_P-type"/>
</dbReference>
<evidence type="ECO:0000256" key="1">
    <source>
        <dbReference type="ARBA" id="ARBA00004651"/>
    </source>
</evidence>
<gene>
    <name evidence="16" type="ORF">LAUMK13_05444</name>
</gene>
<comment type="subcellular location">
    <subcellularLocation>
        <location evidence="1">Cell membrane</location>
        <topology evidence="1">Multi-pass membrane protein</topology>
    </subcellularLocation>
</comment>
<dbReference type="SUPFAM" id="SSF81660">
    <property type="entry name" value="Metal cation-transporting ATPase, ATP-binding domain N"/>
    <property type="match status" value="1"/>
</dbReference>
<keyword evidence="5 14" id="KW-0812">Transmembrane</keyword>
<dbReference type="GO" id="GO:0016887">
    <property type="term" value="F:ATP hydrolysis activity"/>
    <property type="evidence" value="ECO:0007669"/>
    <property type="project" value="InterPro"/>
</dbReference>
<evidence type="ECO:0000313" key="17">
    <source>
        <dbReference type="Proteomes" id="UP000267289"/>
    </source>
</evidence>
<evidence type="ECO:0000259" key="15">
    <source>
        <dbReference type="SMART" id="SM00831"/>
    </source>
</evidence>
<dbReference type="GO" id="GO:0005886">
    <property type="term" value="C:plasma membrane"/>
    <property type="evidence" value="ECO:0007669"/>
    <property type="project" value="UniProtKB-SubCell"/>
</dbReference>
<feature type="transmembrane region" description="Helical" evidence="14">
    <location>
        <begin position="285"/>
        <end position="306"/>
    </location>
</feature>
<comment type="similarity">
    <text evidence="2">Belongs to the cation transport ATPase (P-type) (TC 3.A.3) family. Type IIA subfamily.</text>
</comment>
<dbReference type="SUPFAM" id="SSF81653">
    <property type="entry name" value="Calcium ATPase, transduction domain A"/>
    <property type="match status" value="1"/>
</dbReference>
<dbReference type="InterPro" id="IPR001757">
    <property type="entry name" value="P_typ_ATPase"/>
</dbReference>
<dbReference type="Gene3D" id="1.20.1110.10">
    <property type="entry name" value="Calcium-transporting ATPase, transmembrane domain"/>
    <property type="match status" value="1"/>
</dbReference>
<evidence type="ECO:0000256" key="9">
    <source>
        <dbReference type="ARBA" id="ARBA00022967"/>
    </source>
</evidence>
<keyword evidence="10 14" id="KW-1133">Transmembrane helix</keyword>
<evidence type="ECO:0000256" key="8">
    <source>
        <dbReference type="ARBA" id="ARBA00022842"/>
    </source>
</evidence>
<dbReference type="InterPro" id="IPR006068">
    <property type="entry name" value="ATPase_P-typ_cation-transptr_C"/>
</dbReference>
<keyword evidence="3" id="KW-1003">Cell membrane</keyword>
<dbReference type="InterPro" id="IPR018303">
    <property type="entry name" value="ATPase_P-typ_P_site"/>
</dbReference>
<dbReference type="SFLD" id="SFLDS00003">
    <property type="entry name" value="Haloacid_Dehalogenase"/>
    <property type="match status" value="1"/>
</dbReference>
<dbReference type="NCBIfam" id="TIGR01494">
    <property type="entry name" value="ATPase_P-type"/>
    <property type="match status" value="2"/>
</dbReference>
<dbReference type="FunFam" id="2.70.150.10:FF:000160">
    <property type="entry name" value="Sarcoplasmic/endoplasmic reticulum calcium ATPase 1"/>
    <property type="match status" value="1"/>
</dbReference>
<dbReference type="SUPFAM" id="SSF56784">
    <property type="entry name" value="HAD-like"/>
    <property type="match status" value="1"/>
</dbReference>
<dbReference type="Gene3D" id="2.70.150.10">
    <property type="entry name" value="Calcium-transporting ATPase, cytoplasmic transduction domain A"/>
    <property type="match status" value="1"/>
</dbReference>
<reference evidence="16 17" key="1">
    <citation type="submission" date="2018-09" db="EMBL/GenBank/DDBJ databases">
        <authorList>
            <person name="Tagini F."/>
        </authorList>
    </citation>
    <scope>NUCLEOTIDE SEQUENCE [LARGE SCALE GENOMIC DNA]</scope>
    <source>
        <strain evidence="16 17">MK13</strain>
    </source>
</reference>
<dbReference type="InterPro" id="IPR023299">
    <property type="entry name" value="ATPase_P-typ_cyto_dom_N"/>
</dbReference>
<dbReference type="PANTHER" id="PTHR43294">
    <property type="entry name" value="SODIUM/POTASSIUM-TRANSPORTING ATPASE SUBUNIT ALPHA"/>
    <property type="match status" value="1"/>
</dbReference>
<feature type="transmembrane region" description="Helical" evidence="14">
    <location>
        <begin position="860"/>
        <end position="882"/>
    </location>
</feature>
<keyword evidence="6" id="KW-0547">Nucleotide-binding</keyword>
<feature type="transmembrane region" description="Helical" evidence="14">
    <location>
        <begin position="723"/>
        <end position="743"/>
    </location>
</feature>
<evidence type="ECO:0000256" key="12">
    <source>
        <dbReference type="ARBA" id="ARBA00049360"/>
    </source>
</evidence>
<dbReference type="Pfam" id="PF00122">
    <property type="entry name" value="E1-E2_ATPase"/>
    <property type="match status" value="1"/>
</dbReference>
<keyword evidence="17" id="KW-1185">Reference proteome</keyword>
<feature type="transmembrane region" description="Helical" evidence="14">
    <location>
        <begin position="691"/>
        <end position="711"/>
    </location>
</feature>